<gene>
    <name evidence="2" type="ORF">RsS93_47240</name>
</gene>
<reference evidence="2 3" key="1">
    <citation type="journal article" date="2020" name="Genome Biol. Evol.">
        <title>Rhizobium dioscoreae sp. nov., a plant growth-promoting bacterium isolated from yam (Dioscorea species).</title>
        <authorList>
            <person name="Ouyabe M."/>
            <person name="Tanaka N."/>
            <person name="Shiwa Y."/>
            <person name="Fujita N."/>
            <person name="Kikuno H."/>
            <person name="Babil P."/>
            <person name="Shiwachi H."/>
        </authorList>
    </citation>
    <scope>NUCLEOTIDE SEQUENCE [LARGE SCALE GENOMIC DNA]</scope>
    <source>
        <strain evidence="2 3">S-93</strain>
    </source>
</reference>
<name>A0ABQ0Z9D6_9HYPH</name>
<accession>A0ABQ0Z9D6</accession>
<protein>
    <submittedName>
        <fullName evidence="2">Uncharacterized protein</fullName>
    </submittedName>
</protein>
<proteinExistence type="predicted"/>
<feature type="compositionally biased region" description="Low complexity" evidence="1">
    <location>
        <begin position="124"/>
        <end position="138"/>
    </location>
</feature>
<dbReference type="Proteomes" id="UP000390335">
    <property type="component" value="Unassembled WGS sequence"/>
</dbReference>
<comment type="caution">
    <text evidence="2">The sequence shown here is derived from an EMBL/GenBank/DDBJ whole genome shotgun (WGS) entry which is preliminary data.</text>
</comment>
<evidence type="ECO:0000313" key="3">
    <source>
        <dbReference type="Proteomes" id="UP000390335"/>
    </source>
</evidence>
<evidence type="ECO:0000256" key="1">
    <source>
        <dbReference type="SAM" id="MobiDB-lite"/>
    </source>
</evidence>
<sequence>MTEKKKIVEVKVRTDEGEAVPMGIMNASQATKLSEGLDVVVSPSDGETGAGDHEELKPVVSHGAANPVFPSPTANTEADRAKEARSVVRDALDSLVASANEAGWSTREIVVAILEAGRFLEKANAADPDPAEDPAISDIAREQIGHGEQYD</sequence>
<keyword evidence="3" id="KW-1185">Reference proteome</keyword>
<organism evidence="2 3">
    <name type="scientific">Rhizobium dioscoreae</name>
    <dbReference type="NCBI Taxonomy" id="2653122"/>
    <lineage>
        <taxon>Bacteria</taxon>
        <taxon>Pseudomonadati</taxon>
        <taxon>Pseudomonadota</taxon>
        <taxon>Alphaproteobacteria</taxon>
        <taxon>Hyphomicrobiales</taxon>
        <taxon>Rhizobiaceae</taxon>
        <taxon>Rhizobium/Agrobacterium group</taxon>
        <taxon>Rhizobium</taxon>
    </lineage>
</organism>
<feature type="region of interest" description="Disordered" evidence="1">
    <location>
        <begin position="62"/>
        <end position="82"/>
    </location>
</feature>
<feature type="compositionally biased region" description="Basic and acidic residues" evidence="1">
    <location>
        <begin position="139"/>
        <end position="151"/>
    </location>
</feature>
<evidence type="ECO:0000313" key="2">
    <source>
        <dbReference type="EMBL" id="GES52110.1"/>
    </source>
</evidence>
<dbReference type="EMBL" id="BLAJ01000006">
    <property type="protein sequence ID" value="GES52110.1"/>
    <property type="molecule type" value="Genomic_DNA"/>
</dbReference>
<feature type="region of interest" description="Disordered" evidence="1">
    <location>
        <begin position="124"/>
        <end position="151"/>
    </location>
</feature>